<dbReference type="GO" id="GO:0006189">
    <property type="term" value="P:'de novo' IMP biosynthetic process"/>
    <property type="evidence" value="ECO:0007669"/>
    <property type="project" value="UniProtKB-UniRule"/>
</dbReference>
<comment type="subunit">
    <text evidence="6 7">Homodimer.</text>
</comment>
<evidence type="ECO:0000313" key="10">
    <source>
        <dbReference type="Proteomes" id="UP000241507"/>
    </source>
</evidence>
<dbReference type="UniPathway" id="UPA00074">
    <property type="reaction ID" value="UER00942"/>
</dbReference>
<keyword evidence="10" id="KW-1185">Reference proteome</keyword>
<dbReference type="InterPro" id="IPR011054">
    <property type="entry name" value="Rudment_hybrid_motif"/>
</dbReference>
<keyword evidence="5" id="KW-0456">Lyase</keyword>
<dbReference type="KEGG" id="grs:C7S20_02245"/>
<dbReference type="Gene3D" id="3.30.470.20">
    <property type="entry name" value="ATP-grasp fold, B domain"/>
    <property type="match status" value="1"/>
</dbReference>
<dbReference type="OrthoDB" id="9804625at2"/>
<dbReference type="SUPFAM" id="SSF51246">
    <property type="entry name" value="Rudiment single hybrid motif"/>
    <property type="match status" value="1"/>
</dbReference>
<dbReference type="SUPFAM" id="SSF52440">
    <property type="entry name" value="PreATP-grasp domain"/>
    <property type="match status" value="1"/>
</dbReference>
<keyword evidence="2 6" id="KW-0658">Purine biosynthesis</keyword>
<evidence type="ECO:0000313" key="9">
    <source>
        <dbReference type="EMBL" id="AVR44178.1"/>
    </source>
</evidence>
<evidence type="ECO:0000256" key="7">
    <source>
        <dbReference type="RuleBase" id="RU361200"/>
    </source>
</evidence>
<dbReference type="NCBIfam" id="TIGR01161">
    <property type="entry name" value="purK"/>
    <property type="match status" value="1"/>
</dbReference>
<dbReference type="Pfam" id="PF22660">
    <property type="entry name" value="RS_preATP-grasp-like"/>
    <property type="match status" value="1"/>
</dbReference>
<dbReference type="EC" id="6.3.4.18" evidence="6 7"/>
<dbReference type="InterPro" id="IPR013815">
    <property type="entry name" value="ATP_grasp_subdomain_1"/>
</dbReference>
<comment type="caution">
    <text evidence="6">Lacks conserved residue(s) required for the propagation of feature annotation.</text>
</comment>
<dbReference type="FunFam" id="3.30.470.20:FF:000037">
    <property type="entry name" value="Phosphoribosylaminoimidazole carboxylase, chloroplastic"/>
    <property type="match status" value="1"/>
</dbReference>
<dbReference type="GO" id="GO:0046872">
    <property type="term" value="F:metal ion binding"/>
    <property type="evidence" value="ECO:0007669"/>
    <property type="project" value="InterPro"/>
</dbReference>
<dbReference type="InterPro" id="IPR040686">
    <property type="entry name" value="PurK_C"/>
</dbReference>
<dbReference type="GO" id="GO:0005524">
    <property type="term" value="F:ATP binding"/>
    <property type="evidence" value="ECO:0007669"/>
    <property type="project" value="UniProtKB-UniRule"/>
</dbReference>
<proteinExistence type="inferred from homology"/>
<feature type="domain" description="ATP-grasp" evidence="8">
    <location>
        <begin position="112"/>
        <end position="298"/>
    </location>
</feature>
<dbReference type="InterPro" id="IPR005875">
    <property type="entry name" value="PurK"/>
</dbReference>
<dbReference type="InterPro" id="IPR011761">
    <property type="entry name" value="ATP-grasp"/>
</dbReference>
<dbReference type="Pfam" id="PF17769">
    <property type="entry name" value="PurK_C"/>
    <property type="match status" value="1"/>
</dbReference>
<dbReference type="EMBL" id="CP028136">
    <property type="protein sequence ID" value="AVR44178.1"/>
    <property type="molecule type" value="Genomic_DNA"/>
</dbReference>
<dbReference type="GO" id="GO:0004638">
    <property type="term" value="F:phosphoribosylaminoimidazole carboxylase activity"/>
    <property type="evidence" value="ECO:0007669"/>
    <property type="project" value="InterPro"/>
</dbReference>
<dbReference type="GO" id="GO:0005829">
    <property type="term" value="C:cytosol"/>
    <property type="evidence" value="ECO:0007669"/>
    <property type="project" value="TreeGrafter"/>
</dbReference>
<dbReference type="PANTHER" id="PTHR11609:SF5">
    <property type="entry name" value="PHOSPHORIBOSYLAMINOIMIDAZOLE CARBOXYLASE"/>
    <property type="match status" value="1"/>
</dbReference>
<evidence type="ECO:0000256" key="3">
    <source>
        <dbReference type="ARBA" id="ARBA00022793"/>
    </source>
</evidence>
<reference evidence="10" key="1">
    <citation type="submission" date="2018-03" db="EMBL/GenBank/DDBJ databases">
        <title>Gramella fulva sp. nov., isolated from a dry surface of tidal flat.</title>
        <authorList>
            <person name="Hwang S.H."/>
            <person name="Hwang W.M."/>
            <person name="Kang K."/>
            <person name="Ahn T.-Y."/>
        </authorList>
    </citation>
    <scope>NUCLEOTIDE SEQUENCE [LARGE SCALE GENOMIC DNA]</scope>
    <source>
        <strain evidence="10">SH35</strain>
    </source>
</reference>
<dbReference type="InterPro" id="IPR016185">
    <property type="entry name" value="PreATP-grasp_dom_sf"/>
</dbReference>
<feature type="binding site" evidence="6">
    <location>
        <position position="189"/>
    </location>
    <ligand>
        <name>ATP</name>
        <dbReference type="ChEBI" id="CHEBI:30616"/>
    </ligand>
</feature>
<dbReference type="NCBIfam" id="NF004679">
    <property type="entry name" value="PRK06019.1-5"/>
    <property type="match status" value="1"/>
</dbReference>
<keyword evidence="1 6" id="KW-0547">Nucleotide-binding</keyword>
<evidence type="ECO:0000256" key="2">
    <source>
        <dbReference type="ARBA" id="ARBA00022755"/>
    </source>
</evidence>
<keyword evidence="6 7" id="KW-0436">Ligase</keyword>
<keyword evidence="4 6" id="KW-0067">ATP-binding</keyword>
<dbReference type="InterPro" id="IPR054350">
    <property type="entry name" value="PurT/PurK_preATP-grasp"/>
</dbReference>
<gene>
    <name evidence="6 7" type="primary">purK</name>
    <name evidence="9" type="ORF">C7S20_02245</name>
</gene>
<accession>A0A2R3Z1P8</accession>
<keyword evidence="3" id="KW-0210">Decarboxylase</keyword>
<evidence type="ECO:0000256" key="4">
    <source>
        <dbReference type="ARBA" id="ARBA00022840"/>
    </source>
</evidence>
<evidence type="ECO:0000256" key="1">
    <source>
        <dbReference type="ARBA" id="ARBA00022741"/>
    </source>
</evidence>
<dbReference type="Proteomes" id="UP000241507">
    <property type="component" value="Chromosome"/>
</dbReference>
<evidence type="ECO:0000256" key="5">
    <source>
        <dbReference type="ARBA" id="ARBA00023239"/>
    </source>
</evidence>
<sequence length="387" mass="43351">MKDYFSSDFKIAILGGGQLGKMMLYETRKFDIQTLVLDPSAEAPCKISCNYFQQGDLMDYDTVLDFGRKADVVTFEIEGVNADALKQLEKEGKKTYPSAATLEKIQNKAIQKKFYVKNAIPTADFEIFDSLQDLKNSVREEKLKIPFVWKSATGGYDGKGVSVIKKIEDLNDLSEGGCIAEEMIPFKNELAVIVARRPSGEIKTYPVVEMEFHPTANQVEYVICPARIEEHVAEKARKLAEKVSAAFDHVGLLAVEMFQTKDDDILINEVAPRPHNSGHYSIEASYTNQFEQHIRAILDLPLGNTDSKVGGIMVNLVGAEGYEGEVEYENIEKIMAMDGVTPHIYGKKLTRPFRKMGHVTIVNKDLVEARKIAEKVKNSIKVISKQK</sequence>
<evidence type="ECO:0000259" key="8">
    <source>
        <dbReference type="PROSITE" id="PS50975"/>
    </source>
</evidence>
<feature type="binding site" evidence="6">
    <location>
        <begin position="181"/>
        <end position="184"/>
    </location>
    <ligand>
        <name>ATP</name>
        <dbReference type="ChEBI" id="CHEBI:30616"/>
    </ligand>
</feature>
<feature type="binding site" evidence="6">
    <location>
        <position position="150"/>
    </location>
    <ligand>
        <name>ATP</name>
        <dbReference type="ChEBI" id="CHEBI:30616"/>
    </ligand>
</feature>
<dbReference type="Gene3D" id="3.40.50.20">
    <property type="match status" value="1"/>
</dbReference>
<dbReference type="Gene3D" id="3.30.1490.20">
    <property type="entry name" value="ATP-grasp fold, A domain"/>
    <property type="match status" value="1"/>
</dbReference>
<name>A0A2R3Z1P8_9FLAO</name>
<comment type="function">
    <text evidence="7">Catalyzes the ATP-dependent conversion of 5-aminoimidazole ribonucleotide (AIR) and HCO(3)- to N5-carboxyaminoimidazole ribonucleotide (N5-CAIR).</text>
</comment>
<dbReference type="SUPFAM" id="SSF56059">
    <property type="entry name" value="Glutathione synthetase ATP-binding domain-like"/>
    <property type="match status" value="1"/>
</dbReference>
<organism evidence="9 10">
    <name type="scientific">Christiangramia fulva</name>
    <dbReference type="NCBI Taxonomy" id="2126553"/>
    <lineage>
        <taxon>Bacteria</taxon>
        <taxon>Pseudomonadati</taxon>
        <taxon>Bacteroidota</taxon>
        <taxon>Flavobacteriia</taxon>
        <taxon>Flavobacteriales</taxon>
        <taxon>Flavobacteriaceae</taxon>
        <taxon>Christiangramia</taxon>
    </lineage>
</organism>
<evidence type="ECO:0000256" key="6">
    <source>
        <dbReference type="HAMAP-Rule" id="MF_01928"/>
    </source>
</evidence>
<dbReference type="InterPro" id="IPR003135">
    <property type="entry name" value="ATP-grasp_carboxylate-amine"/>
</dbReference>
<protein>
    <recommendedName>
        <fullName evidence="6 7">N5-carboxyaminoimidazole ribonucleotide synthase</fullName>
        <shortName evidence="6 7">N5-CAIR synthase</shortName>
        <ecNumber evidence="6 7">6.3.4.18</ecNumber>
    </recommendedName>
    <alternativeName>
        <fullName evidence="6 7">5-(carboxyamino)imidazole ribonucleotide synthetase</fullName>
    </alternativeName>
</protein>
<dbReference type="Pfam" id="PF02222">
    <property type="entry name" value="ATP-grasp"/>
    <property type="match status" value="1"/>
</dbReference>
<dbReference type="HAMAP" id="MF_01928">
    <property type="entry name" value="PurK"/>
    <property type="match status" value="1"/>
</dbReference>
<dbReference type="GO" id="GO:0034028">
    <property type="term" value="F:5-(carboxyamino)imidazole ribonucleotide synthase activity"/>
    <property type="evidence" value="ECO:0007669"/>
    <property type="project" value="UniProtKB-UniRule"/>
</dbReference>
<dbReference type="AlphaFoldDB" id="A0A2R3Z1P8"/>
<feature type="binding site" evidence="6">
    <location>
        <begin position="268"/>
        <end position="269"/>
    </location>
    <ligand>
        <name>ATP</name>
        <dbReference type="ChEBI" id="CHEBI:30616"/>
    </ligand>
</feature>
<feature type="binding site" evidence="6">
    <location>
        <position position="108"/>
    </location>
    <ligand>
        <name>ATP</name>
        <dbReference type="ChEBI" id="CHEBI:30616"/>
    </ligand>
</feature>
<dbReference type="RefSeq" id="WP_107010956.1">
    <property type="nucleotide sequence ID" value="NZ_CP028136.1"/>
</dbReference>
<comment type="function">
    <text evidence="6">Catalyzes the ATP-dependent conversion of 5-aminoimidazole ribonucleotide (AIR) and HCO(3)(-) to N5-carboxyaminoimidazole ribonucleotide (N5-CAIR).</text>
</comment>
<comment type="catalytic activity">
    <reaction evidence="6 7">
        <text>5-amino-1-(5-phospho-beta-D-ribosyl)imidazole + hydrogencarbonate + ATP = 5-carboxyamino-1-(5-phospho-D-ribosyl)imidazole + ADP + phosphate + 2 H(+)</text>
        <dbReference type="Rhea" id="RHEA:19317"/>
        <dbReference type="ChEBI" id="CHEBI:15378"/>
        <dbReference type="ChEBI" id="CHEBI:17544"/>
        <dbReference type="ChEBI" id="CHEBI:30616"/>
        <dbReference type="ChEBI" id="CHEBI:43474"/>
        <dbReference type="ChEBI" id="CHEBI:58730"/>
        <dbReference type="ChEBI" id="CHEBI:137981"/>
        <dbReference type="ChEBI" id="CHEBI:456216"/>
        <dbReference type="EC" id="6.3.4.18"/>
    </reaction>
</comment>
<dbReference type="PANTHER" id="PTHR11609">
    <property type="entry name" value="PURINE BIOSYNTHESIS PROTEIN 6/7, PUR6/7"/>
    <property type="match status" value="1"/>
</dbReference>
<comment type="similarity">
    <text evidence="6 7">Belongs to the PurK/PurT family.</text>
</comment>
<comment type="pathway">
    <text evidence="6 7">Purine metabolism; IMP biosynthesis via de novo pathway; 5-amino-1-(5-phospho-D-ribosyl)imidazole-4-carboxylate from 5-amino-1-(5-phospho-D-ribosyl)imidazole (N5-CAIR route): step 1/2.</text>
</comment>
<dbReference type="PROSITE" id="PS50975">
    <property type="entry name" value="ATP_GRASP"/>
    <property type="match status" value="1"/>
</dbReference>